<sequence length="218" mass="25155">MTNMSDSVTFSSDDDEFFTNDFTGSIPDDIVSSDDKNDDFYSYDMRYSALMLDIGLSFPLGGQLFNILKMGLSTRTFVCHCEGTPKLTKSKKPSKSCHTNCKWHINLSRPIKNNPDSLVFVTTLFNENSGHNLDISACQFKASKAFTKPMLKDIEWMTTHGHLKPLAIKHMLKAKYNRKVYNQDLYKVIYKYQHDNDVHSNDVLWVFEYLEKCRDDPC</sequence>
<evidence type="ECO:0000313" key="2">
    <source>
        <dbReference type="Proteomes" id="UP000615446"/>
    </source>
</evidence>
<dbReference type="AlphaFoldDB" id="A0A8H3QXE5"/>
<accession>A0A8H3QXE5</accession>
<reference evidence="1" key="1">
    <citation type="submission" date="2019-10" db="EMBL/GenBank/DDBJ databases">
        <title>Conservation and host-specific expression of non-tandemly repeated heterogenous ribosome RNA gene in arbuscular mycorrhizal fungi.</title>
        <authorList>
            <person name="Maeda T."/>
            <person name="Kobayashi Y."/>
            <person name="Nakagawa T."/>
            <person name="Ezawa T."/>
            <person name="Yamaguchi K."/>
            <person name="Bino T."/>
            <person name="Nishimoto Y."/>
            <person name="Shigenobu S."/>
            <person name="Kawaguchi M."/>
        </authorList>
    </citation>
    <scope>NUCLEOTIDE SEQUENCE</scope>
    <source>
        <strain evidence="1">HR1</strain>
    </source>
</reference>
<dbReference type="OrthoDB" id="2444656at2759"/>
<name>A0A8H3QXE5_9GLOM</name>
<organism evidence="1 2">
    <name type="scientific">Rhizophagus clarus</name>
    <dbReference type="NCBI Taxonomy" id="94130"/>
    <lineage>
        <taxon>Eukaryota</taxon>
        <taxon>Fungi</taxon>
        <taxon>Fungi incertae sedis</taxon>
        <taxon>Mucoromycota</taxon>
        <taxon>Glomeromycotina</taxon>
        <taxon>Glomeromycetes</taxon>
        <taxon>Glomerales</taxon>
        <taxon>Glomeraceae</taxon>
        <taxon>Rhizophagus</taxon>
    </lineage>
</organism>
<evidence type="ECO:0000313" key="1">
    <source>
        <dbReference type="EMBL" id="GES92899.1"/>
    </source>
</evidence>
<gene>
    <name evidence="1" type="ORF">RCL2_001965800</name>
</gene>
<protein>
    <submittedName>
        <fullName evidence="1">Uncharacterized protein</fullName>
    </submittedName>
</protein>
<comment type="caution">
    <text evidence="1">The sequence shown here is derived from an EMBL/GenBank/DDBJ whole genome shotgun (WGS) entry which is preliminary data.</text>
</comment>
<dbReference type="EMBL" id="BLAL01000218">
    <property type="protein sequence ID" value="GES92899.1"/>
    <property type="molecule type" value="Genomic_DNA"/>
</dbReference>
<proteinExistence type="predicted"/>
<dbReference type="Proteomes" id="UP000615446">
    <property type="component" value="Unassembled WGS sequence"/>
</dbReference>